<sequence>MAARLLLRSGFRAAAACRAVRVPAASRCMSTGGIPTDEEQATGLEKIIMKAMKDGSVTHFTLFLSILLEELLSLGKLLEVWPDCTGLSMNLCAEIIFFAVLDEFMSVFWCEAAALVVLVYLEFLTS</sequence>
<organism evidence="1">
    <name type="scientific">Stegastes partitus</name>
    <name type="common">bicolor damselfish</name>
    <dbReference type="NCBI Taxonomy" id="144197"/>
    <lineage>
        <taxon>Eukaryota</taxon>
        <taxon>Metazoa</taxon>
        <taxon>Chordata</taxon>
        <taxon>Craniata</taxon>
        <taxon>Vertebrata</taxon>
        <taxon>Euteleostomi</taxon>
        <taxon>Actinopterygii</taxon>
        <taxon>Neopterygii</taxon>
        <taxon>Teleostei</taxon>
        <taxon>Neoteleostei</taxon>
        <taxon>Acanthomorphata</taxon>
        <taxon>Ovalentaria</taxon>
        <taxon>Pomacentridae</taxon>
        <taxon>Stegastes</taxon>
    </lineage>
</organism>
<proteinExistence type="predicted"/>
<dbReference type="Ensembl" id="ENSSPAT00000001320.1">
    <property type="protein sequence ID" value="ENSSPAP00000001296.1"/>
    <property type="gene ID" value="ENSSPAG00000001007.1"/>
</dbReference>
<evidence type="ECO:0000313" key="1">
    <source>
        <dbReference type="Ensembl" id="ENSSPAP00000001296.1"/>
    </source>
</evidence>
<dbReference type="STRING" id="144197.ENSSPAP00000001296"/>
<dbReference type="AlphaFoldDB" id="A0A3B4Z275"/>
<protein>
    <submittedName>
        <fullName evidence="1">Cytochrome c oxidase subunit 5B, mitochondrial</fullName>
    </submittedName>
</protein>
<accession>A0A3B4Z275</accession>
<dbReference type="GeneTree" id="ENSGT00940000179878"/>
<reference evidence="1" key="1">
    <citation type="submission" date="2023-09" db="UniProtKB">
        <authorList>
            <consortium name="Ensembl"/>
        </authorList>
    </citation>
    <scope>IDENTIFICATION</scope>
</reference>
<name>A0A3B4Z275_9TELE</name>